<evidence type="ECO:0000313" key="2">
    <source>
        <dbReference type="EMBL" id="MBL0740990.1"/>
    </source>
</evidence>
<protein>
    <submittedName>
        <fullName evidence="2">Helix-turn-helix transcriptional regulator</fullName>
    </submittedName>
</protein>
<dbReference type="Pfam" id="PF13443">
    <property type="entry name" value="HTH_26"/>
    <property type="match status" value="1"/>
</dbReference>
<reference evidence="2 3" key="1">
    <citation type="submission" date="2021-01" db="EMBL/GenBank/DDBJ databases">
        <title>Chryseolinea sp. Jin1 Genome sequencing and assembly.</title>
        <authorList>
            <person name="Kim I."/>
        </authorList>
    </citation>
    <scope>NUCLEOTIDE SEQUENCE [LARGE SCALE GENOMIC DNA]</scope>
    <source>
        <strain evidence="2 3">Jin1</strain>
    </source>
</reference>
<dbReference type="InterPro" id="IPR010982">
    <property type="entry name" value="Lambda_DNA-bd_dom_sf"/>
</dbReference>
<dbReference type="InterPro" id="IPR001387">
    <property type="entry name" value="Cro/C1-type_HTH"/>
</dbReference>
<proteinExistence type="predicted"/>
<comment type="caution">
    <text evidence="2">The sequence shown here is derived from an EMBL/GenBank/DDBJ whole genome shotgun (WGS) entry which is preliminary data.</text>
</comment>
<name>A0ABS1KNS8_9BACT</name>
<accession>A0ABS1KNS8</accession>
<dbReference type="Proteomes" id="UP000613030">
    <property type="component" value="Unassembled WGS sequence"/>
</dbReference>
<sequence length="72" mass="7968">MTRLGEYFEKKSVNKASVARKTGLGKNRLTSITTSETARLTAEELYLIALAIEVNPGELLEFVCGHLTLIKE</sequence>
<evidence type="ECO:0000259" key="1">
    <source>
        <dbReference type="Pfam" id="PF13443"/>
    </source>
</evidence>
<gene>
    <name evidence="2" type="ORF">JI741_07150</name>
</gene>
<dbReference type="EMBL" id="JAERRB010000002">
    <property type="protein sequence ID" value="MBL0740990.1"/>
    <property type="molecule type" value="Genomic_DNA"/>
</dbReference>
<feature type="domain" description="HTH cro/C1-type" evidence="1">
    <location>
        <begin position="4"/>
        <end position="64"/>
    </location>
</feature>
<keyword evidence="3" id="KW-1185">Reference proteome</keyword>
<organism evidence="2 3">
    <name type="scientific">Chryseolinea lacunae</name>
    <dbReference type="NCBI Taxonomy" id="2801331"/>
    <lineage>
        <taxon>Bacteria</taxon>
        <taxon>Pseudomonadati</taxon>
        <taxon>Bacteroidota</taxon>
        <taxon>Cytophagia</taxon>
        <taxon>Cytophagales</taxon>
        <taxon>Fulvivirgaceae</taxon>
        <taxon>Chryseolinea</taxon>
    </lineage>
</organism>
<dbReference type="SUPFAM" id="SSF47413">
    <property type="entry name" value="lambda repressor-like DNA-binding domains"/>
    <property type="match status" value="1"/>
</dbReference>
<evidence type="ECO:0000313" key="3">
    <source>
        <dbReference type="Proteomes" id="UP000613030"/>
    </source>
</evidence>